<dbReference type="GO" id="GO:0008270">
    <property type="term" value="F:zinc ion binding"/>
    <property type="evidence" value="ECO:0007669"/>
    <property type="project" value="UniProtKB-UniRule"/>
</dbReference>
<comment type="pathway">
    <text evidence="3 11">Amino-acid biosynthesis; L-histidine biosynthesis; L-histidine from 5-phospho-alpha-D-ribose 1-diphosphate: step 3/9.</text>
</comment>
<feature type="binding site" evidence="11">
    <location>
        <position position="77"/>
    </location>
    <ligand>
        <name>Mg(2+)</name>
        <dbReference type="ChEBI" id="CHEBI:18420"/>
    </ligand>
</feature>
<evidence type="ECO:0000256" key="3">
    <source>
        <dbReference type="ARBA" id="ARBA00005169"/>
    </source>
</evidence>
<comment type="subcellular location">
    <subcellularLocation>
        <location evidence="11">Cytoplasm</location>
    </subcellularLocation>
</comment>
<keyword evidence="9 11" id="KW-0378">Hydrolase</keyword>
<dbReference type="PANTHER" id="PTHR42945:SF1">
    <property type="entry name" value="HISTIDINE BIOSYNTHESIS BIFUNCTIONAL PROTEIN HIS7"/>
    <property type="match status" value="1"/>
</dbReference>
<evidence type="ECO:0000256" key="2">
    <source>
        <dbReference type="ARBA" id="ARBA00001460"/>
    </source>
</evidence>
<comment type="cofactor">
    <cofactor evidence="11">
        <name>Zn(2+)</name>
        <dbReference type="ChEBI" id="CHEBI:29105"/>
    </cofactor>
    <text evidence="11">Binds 1 zinc ion per subunit.</text>
</comment>
<dbReference type="GO" id="GO:0000105">
    <property type="term" value="P:L-histidine biosynthetic process"/>
    <property type="evidence" value="ECO:0007669"/>
    <property type="project" value="UniProtKB-UniRule"/>
</dbReference>
<dbReference type="GO" id="GO:0004636">
    <property type="term" value="F:phosphoribosyl-ATP diphosphatase activity"/>
    <property type="evidence" value="ECO:0007669"/>
    <property type="project" value="UniProtKB-EC"/>
</dbReference>
<evidence type="ECO:0000256" key="6">
    <source>
        <dbReference type="ARBA" id="ARBA00008299"/>
    </source>
</evidence>
<feature type="binding site" evidence="11">
    <location>
        <position position="94"/>
    </location>
    <ligand>
        <name>Zn(2+)</name>
        <dbReference type="ChEBI" id="CHEBI:29105"/>
        <note>ligand shared between dimeric partners</note>
    </ligand>
</feature>
<comment type="similarity">
    <text evidence="6">In the N-terminal section; belongs to the PRA-CH family.</text>
</comment>
<keyword evidence="11" id="KW-0862">Zinc</keyword>
<evidence type="ECO:0000256" key="4">
    <source>
        <dbReference type="ARBA" id="ARBA00005204"/>
    </source>
</evidence>
<keyword evidence="7 11" id="KW-0963">Cytoplasm</keyword>
<keyword evidence="11" id="KW-0479">Metal-binding</keyword>
<comment type="similarity">
    <text evidence="11">Belongs to the PRA-CH family.</text>
</comment>
<comment type="subunit">
    <text evidence="11">Homodimer.</text>
</comment>
<comment type="catalytic activity">
    <reaction evidence="1 11">
        <text>1-(5-phospho-beta-D-ribosyl)-5'-AMP + H2O = 1-(5-phospho-beta-D-ribosyl)-5-[(5-phospho-beta-D-ribosylamino)methylideneamino]imidazole-4-carboxamide</text>
        <dbReference type="Rhea" id="RHEA:20049"/>
        <dbReference type="ChEBI" id="CHEBI:15377"/>
        <dbReference type="ChEBI" id="CHEBI:58435"/>
        <dbReference type="ChEBI" id="CHEBI:59457"/>
        <dbReference type="EC" id="3.5.4.19"/>
    </reaction>
</comment>
<comment type="cofactor">
    <cofactor evidence="11">
        <name>Mg(2+)</name>
        <dbReference type="ChEBI" id="CHEBI:18420"/>
    </cofactor>
    <text evidence="11">Binds 1 Mg(2+) ion per subunit.</text>
</comment>
<dbReference type="Gene3D" id="3.10.20.810">
    <property type="entry name" value="Phosphoribosyl-AMP cyclohydrolase"/>
    <property type="match status" value="1"/>
</dbReference>
<organism evidence="13 14">
    <name type="scientific">Acidocella aminolytica 101 = DSM 11237</name>
    <dbReference type="NCBI Taxonomy" id="1120923"/>
    <lineage>
        <taxon>Bacteria</taxon>
        <taxon>Pseudomonadati</taxon>
        <taxon>Pseudomonadota</taxon>
        <taxon>Alphaproteobacteria</taxon>
        <taxon>Acetobacterales</taxon>
        <taxon>Acidocellaceae</taxon>
        <taxon>Acidocella</taxon>
    </lineage>
</organism>
<comment type="function">
    <text evidence="11">Catalyzes the hydrolysis of the adenine ring of phosphoribosyl-AMP.</text>
</comment>
<evidence type="ECO:0000313" key="14">
    <source>
        <dbReference type="Proteomes" id="UP000032668"/>
    </source>
</evidence>
<evidence type="ECO:0000256" key="5">
    <source>
        <dbReference type="ARBA" id="ARBA00007731"/>
    </source>
</evidence>
<dbReference type="EC" id="3.5.4.19" evidence="11"/>
<evidence type="ECO:0000256" key="11">
    <source>
        <dbReference type="HAMAP-Rule" id="MF_01021"/>
    </source>
</evidence>
<dbReference type="STRING" id="1120923.SAMN02746095_00638"/>
<evidence type="ECO:0000256" key="1">
    <source>
        <dbReference type="ARBA" id="ARBA00000024"/>
    </source>
</evidence>
<dbReference type="NCBIfam" id="NF000768">
    <property type="entry name" value="PRK00051.1"/>
    <property type="match status" value="1"/>
</dbReference>
<dbReference type="InterPro" id="IPR026660">
    <property type="entry name" value="PRA-CH"/>
</dbReference>
<dbReference type="AlphaFoldDB" id="A0A0D6PKI4"/>
<comment type="similarity">
    <text evidence="5">In the C-terminal section; belongs to the PRA-PH family.</text>
</comment>
<dbReference type="InterPro" id="IPR038019">
    <property type="entry name" value="PRib_AMP_CycHydrolase_sf"/>
</dbReference>
<evidence type="ECO:0000256" key="10">
    <source>
        <dbReference type="ARBA" id="ARBA00023102"/>
    </source>
</evidence>
<dbReference type="PANTHER" id="PTHR42945">
    <property type="entry name" value="HISTIDINE BIOSYNTHESIS BIFUNCTIONAL PROTEIN"/>
    <property type="match status" value="1"/>
</dbReference>
<keyword evidence="11" id="KW-0460">Magnesium</keyword>
<sequence length="128" mass="14335">MNKILSALKFDSNGLVAAIAQQHDTGEVLMLAWMNQEAVEETLRTGQVCYYSRSRGKLWRKGETSGQVQKLVEMRLDCDGDALLLLVNQHGVACHTGRRSCFYTAIRDGDLIKIAAPIIHPDTLYRQT</sequence>
<feature type="binding site" evidence="11">
    <location>
        <position position="81"/>
    </location>
    <ligand>
        <name>Mg(2+)</name>
        <dbReference type="ChEBI" id="CHEBI:18420"/>
    </ligand>
</feature>
<keyword evidence="14" id="KW-1185">Reference proteome</keyword>
<dbReference type="RefSeq" id="WP_048880090.1">
    <property type="nucleotide sequence ID" value="NZ_BANC01000110.1"/>
</dbReference>
<feature type="binding site" evidence="11">
    <location>
        <position position="101"/>
    </location>
    <ligand>
        <name>Zn(2+)</name>
        <dbReference type="ChEBI" id="CHEBI:29105"/>
        <note>ligand shared between dimeric partners</note>
    </ligand>
</feature>
<dbReference type="Proteomes" id="UP000032668">
    <property type="component" value="Unassembled WGS sequence"/>
</dbReference>
<evidence type="ECO:0000256" key="7">
    <source>
        <dbReference type="ARBA" id="ARBA00022490"/>
    </source>
</evidence>
<dbReference type="GO" id="GO:0004635">
    <property type="term" value="F:phosphoribosyl-AMP cyclohydrolase activity"/>
    <property type="evidence" value="ECO:0007669"/>
    <property type="project" value="UniProtKB-UniRule"/>
</dbReference>
<dbReference type="Gene3D" id="4.10.80.70">
    <property type="match status" value="1"/>
</dbReference>
<dbReference type="SUPFAM" id="SSF141734">
    <property type="entry name" value="HisI-like"/>
    <property type="match status" value="1"/>
</dbReference>
<dbReference type="GO" id="GO:0005737">
    <property type="term" value="C:cytoplasm"/>
    <property type="evidence" value="ECO:0007669"/>
    <property type="project" value="UniProtKB-SubCell"/>
</dbReference>
<dbReference type="GO" id="GO:0000287">
    <property type="term" value="F:magnesium ion binding"/>
    <property type="evidence" value="ECO:0007669"/>
    <property type="project" value="UniProtKB-UniRule"/>
</dbReference>
<dbReference type="InterPro" id="IPR002496">
    <property type="entry name" value="PRib_AMP_CycHydrolase_dom"/>
</dbReference>
<proteinExistence type="inferred from homology"/>
<protein>
    <recommendedName>
        <fullName evidence="11">Phosphoribosyl-AMP cyclohydrolase</fullName>
        <shortName evidence="11">PRA-CH</shortName>
        <ecNumber evidence="11">3.5.4.19</ecNumber>
    </recommendedName>
</protein>
<dbReference type="HAMAP" id="MF_01021">
    <property type="entry name" value="HisI"/>
    <property type="match status" value="1"/>
</dbReference>
<keyword evidence="8 11" id="KW-0028">Amino-acid biosynthesis</keyword>
<evidence type="ECO:0000313" key="13">
    <source>
        <dbReference type="EMBL" id="GAN81708.1"/>
    </source>
</evidence>
<dbReference type="FunFam" id="3.10.20.810:FF:000001">
    <property type="entry name" value="Histidine biosynthesis bifunctional protein HisIE"/>
    <property type="match status" value="1"/>
</dbReference>
<comment type="catalytic activity">
    <reaction evidence="2">
        <text>1-(5-phospho-beta-D-ribosyl)-ATP + H2O = 1-(5-phospho-beta-D-ribosyl)-5'-AMP + diphosphate + H(+)</text>
        <dbReference type="Rhea" id="RHEA:22828"/>
        <dbReference type="ChEBI" id="CHEBI:15377"/>
        <dbReference type="ChEBI" id="CHEBI:15378"/>
        <dbReference type="ChEBI" id="CHEBI:33019"/>
        <dbReference type="ChEBI" id="CHEBI:59457"/>
        <dbReference type="ChEBI" id="CHEBI:73183"/>
        <dbReference type="EC" id="3.6.1.31"/>
    </reaction>
</comment>
<accession>A0A0D6PKI4</accession>
<dbReference type="OrthoDB" id="9795769at2"/>
<gene>
    <name evidence="11" type="primary">hisI</name>
    <name evidence="13" type="ORF">Aam_112_028</name>
</gene>
<dbReference type="EMBL" id="BANC01000110">
    <property type="protein sequence ID" value="GAN81708.1"/>
    <property type="molecule type" value="Genomic_DNA"/>
</dbReference>
<feature type="binding site" evidence="11">
    <location>
        <position position="78"/>
    </location>
    <ligand>
        <name>Zn(2+)</name>
        <dbReference type="ChEBI" id="CHEBI:29105"/>
        <note>ligand shared between dimeric partners</note>
    </ligand>
</feature>
<feature type="domain" description="Phosphoribosyl-AMP cyclohydrolase" evidence="12">
    <location>
        <begin position="30"/>
        <end position="103"/>
    </location>
</feature>
<evidence type="ECO:0000256" key="9">
    <source>
        <dbReference type="ARBA" id="ARBA00022801"/>
    </source>
</evidence>
<comment type="pathway">
    <text evidence="4">Amino-acid biosynthesis; L-histidine biosynthesis; L-histidine from 5-phospho-alpha-D-ribose 1-diphosphate: step 2/9.</text>
</comment>
<reference evidence="13 14" key="1">
    <citation type="submission" date="2012-11" db="EMBL/GenBank/DDBJ databases">
        <title>Whole genome sequence of Acidocella aminolytica 101 = DSM 11237.</title>
        <authorList>
            <person name="Azuma Y."/>
            <person name="Higashiura N."/>
            <person name="Hirakawa H."/>
            <person name="Matsushita K."/>
        </authorList>
    </citation>
    <scope>NUCLEOTIDE SEQUENCE [LARGE SCALE GENOMIC DNA]</scope>
    <source>
        <strain evidence="14">101 / DSM 11237</strain>
    </source>
</reference>
<name>A0A0D6PKI4_9PROT</name>
<evidence type="ECO:0000259" key="12">
    <source>
        <dbReference type="Pfam" id="PF01502"/>
    </source>
</evidence>
<comment type="caution">
    <text evidence="13">The sequence shown here is derived from an EMBL/GenBank/DDBJ whole genome shotgun (WGS) entry which is preliminary data.</text>
</comment>
<feature type="binding site" evidence="11">
    <location>
        <position position="79"/>
    </location>
    <ligand>
        <name>Mg(2+)</name>
        <dbReference type="ChEBI" id="CHEBI:18420"/>
    </ligand>
</feature>
<keyword evidence="10 11" id="KW-0368">Histidine biosynthesis</keyword>
<evidence type="ECO:0000256" key="8">
    <source>
        <dbReference type="ARBA" id="ARBA00022605"/>
    </source>
</evidence>
<dbReference type="UniPathway" id="UPA00031">
    <property type="reaction ID" value="UER00008"/>
</dbReference>
<dbReference type="Pfam" id="PF01502">
    <property type="entry name" value="PRA-CH"/>
    <property type="match status" value="1"/>
</dbReference>